<keyword evidence="2" id="KW-1185">Reference proteome</keyword>
<evidence type="ECO:0000313" key="1">
    <source>
        <dbReference type="EMBL" id="MDA0140119.1"/>
    </source>
</evidence>
<organism evidence="1 2">
    <name type="scientific">Solirubrobacter deserti</name>
    <dbReference type="NCBI Taxonomy" id="2282478"/>
    <lineage>
        <taxon>Bacteria</taxon>
        <taxon>Bacillati</taxon>
        <taxon>Actinomycetota</taxon>
        <taxon>Thermoleophilia</taxon>
        <taxon>Solirubrobacterales</taxon>
        <taxon>Solirubrobacteraceae</taxon>
        <taxon>Solirubrobacter</taxon>
    </lineage>
</organism>
<protein>
    <recommendedName>
        <fullName evidence="3">CHAT domain-containing protein</fullName>
    </recommendedName>
</protein>
<dbReference type="Proteomes" id="UP001147700">
    <property type="component" value="Unassembled WGS sequence"/>
</dbReference>
<name>A0ABT4RNH7_9ACTN</name>
<gene>
    <name evidence="1" type="ORF">OJ962_21630</name>
</gene>
<dbReference type="EMBL" id="JAPCID010000033">
    <property type="protein sequence ID" value="MDA0140119.1"/>
    <property type="molecule type" value="Genomic_DNA"/>
</dbReference>
<comment type="caution">
    <text evidence="1">The sequence shown here is derived from an EMBL/GenBank/DDBJ whole genome shotgun (WGS) entry which is preliminary data.</text>
</comment>
<reference evidence="1" key="1">
    <citation type="submission" date="2022-10" db="EMBL/GenBank/DDBJ databases">
        <title>The WGS of Solirubrobacter sp. CPCC 204708.</title>
        <authorList>
            <person name="Jiang Z."/>
        </authorList>
    </citation>
    <scope>NUCLEOTIDE SEQUENCE</scope>
    <source>
        <strain evidence="1">CPCC 204708</strain>
    </source>
</reference>
<evidence type="ECO:0000313" key="2">
    <source>
        <dbReference type="Proteomes" id="UP001147700"/>
    </source>
</evidence>
<dbReference type="RefSeq" id="WP_202955963.1">
    <property type="nucleotide sequence ID" value="NZ_JAPCID010000033.1"/>
</dbReference>
<proteinExistence type="predicted"/>
<evidence type="ECO:0008006" key="3">
    <source>
        <dbReference type="Google" id="ProtNLM"/>
    </source>
</evidence>
<accession>A0ABT4RNH7</accession>
<sequence length="650" mass="69259">MATLHELRCVLWADPTDLWMDVELRTQRSDGGLEVEPLALGASVWQRDENGPFATPAWQWFTGRGEPGWENDPRRLPDDGVAAVWGDHVARCLENAVGAAVLDGLVRSPLRVVFRALDTQCARLPFETLIWPRAQRDVPLVTNPDRAVSILRLSDRLPTRPAPPLGGRDPGTFTPLVLAAPGPGRDYALGDPLADAIGKIRPTRAIHFEGFAGVRELAAAELVVIGAHGTAAKGVEVGDRRLSGEELQAGLGGRAGAVILAICASAVGAIASASVTLEVARAGHGIVVGFQGDKAMEDHVVPFVRAIADELAPALEAEQANARVDFAPWERGLRAARQARGAAGTAAVVYVHPEHLLTGRPAILAEVRGAAARAGERITATLFYVPGQVVVFERDGAFFRVPLPVDVGDALTVAIEAEPPPHVSSDPRRVSPDDLAEIANAFGLDVRQRLRVTVQRSDFSHDGRNNVHTWAARSAGVSAVVRALAALHSLERAPAAAKRFLERVVSEDWGAPDRLARVVAVASGEAVRRLENTWPALDVIGAGHVEDHEHPLDPELASDPPRAAGFDPATLEASFRDAASVHALISAQLVATRDHATTPHNVRPASREGPGRVTIPSVAVARIADRPADGYVRVAGRSRTRSRTPDDLVC</sequence>